<name>A0A8S5M1T1_9CAUD</name>
<accession>A0A8S5M1T1</accession>
<proteinExistence type="predicted"/>
<reference evidence="1" key="1">
    <citation type="journal article" date="2021" name="Proc. Natl. Acad. Sci. U.S.A.">
        <title>A Catalog of Tens of Thousands of Viruses from Human Metagenomes Reveals Hidden Associations with Chronic Diseases.</title>
        <authorList>
            <person name="Tisza M.J."/>
            <person name="Buck C.B."/>
        </authorList>
    </citation>
    <scope>NUCLEOTIDE SEQUENCE</scope>
    <source>
        <strain evidence="1">CtrfD19</strain>
    </source>
</reference>
<sequence>MLYILHFQLHQWLSDLPQKHRQGLRGRWLPICPPVLL</sequence>
<dbReference type="EMBL" id="BK014797">
    <property type="protein sequence ID" value="DAD76261.1"/>
    <property type="molecule type" value="Genomic_DNA"/>
</dbReference>
<protein>
    <submittedName>
        <fullName evidence="1">Uncharacterized protein</fullName>
    </submittedName>
</protein>
<evidence type="ECO:0000313" key="1">
    <source>
        <dbReference type="EMBL" id="DAD76261.1"/>
    </source>
</evidence>
<organism evidence="1">
    <name type="scientific">Siphoviridae sp. ctrfD19</name>
    <dbReference type="NCBI Taxonomy" id="2826478"/>
    <lineage>
        <taxon>Viruses</taxon>
        <taxon>Duplodnaviria</taxon>
        <taxon>Heunggongvirae</taxon>
        <taxon>Uroviricota</taxon>
        <taxon>Caudoviricetes</taxon>
    </lineage>
</organism>